<evidence type="ECO:0000313" key="3">
    <source>
        <dbReference type="EMBL" id="KRK64874.1"/>
    </source>
</evidence>
<dbReference type="EMBL" id="AZDG01000007">
    <property type="protein sequence ID" value="KRK64874.1"/>
    <property type="molecule type" value="Genomic_DNA"/>
</dbReference>
<dbReference type="InterPro" id="IPR010982">
    <property type="entry name" value="Lambda_DNA-bd_dom_sf"/>
</dbReference>
<dbReference type="OrthoDB" id="9796786at2"/>
<evidence type="ECO:0000313" key="4">
    <source>
        <dbReference type="Proteomes" id="UP000050929"/>
    </source>
</evidence>
<dbReference type="Proteomes" id="UP000050929">
    <property type="component" value="Unassembled WGS sequence"/>
</dbReference>
<dbReference type="STRING" id="1423811.FC72_GL001929"/>
<reference evidence="3 4" key="1">
    <citation type="journal article" date="2015" name="Genome Announc.">
        <title>Expanding the biotechnology potential of lactobacilli through comparative genomics of 213 strains and associated genera.</title>
        <authorList>
            <person name="Sun Z."/>
            <person name="Harris H.M."/>
            <person name="McCann A."/>
            <person name="Guo C."/>
            <person name="Argimon S."/>
            <person name="Zhang W."/>
            <person name="Yang X."/>
            <person name="Jeffery I.B."/>
            <person name="Cooney J.C."/>
            <person name="Kagawa T.F."/>
            <person name="Liu W."/>
            <person name="Song Y."/>
            <person name="Salvetti E."/>
            <person name="Wrobel A."/>
            <person name="Rasinkangas P."/>
            <person name="Parkhill J."/>
            <person name="Rea M.C."/>
            <person name="O'Sullivan O."/>
            <person name="Ritari J."/>
            <person name="Douillard F.P."/>
            <person name="Paul Ross R."/>
            <person name="Yang R."/>
            <person name="Briner A.E."/>
            <person name="Felis G.E."/>
            <person name="de Vos W.M."/>
            <person name="Barrangou R."/>
            <person name="Klaenhammer T.R."/>
            <person name="Caufield P.W."/>
            <person name="Cui Y."/>
            <person name="Zhang H."/>
            <person name="O'Toole P.W."/>
        </authorList>
    </citation>
    <scope>NUCLEOTIDE SEQUENCE [LARGE SCALE GENOMIC DNA]</scope>
    <source>
        <strain evidence="3 4">DSM 20183</strain>
    </source>
</reference>
<feature type="domain" description="HTH cro/C1-type" evidence="2">
    <location>
        <begin position="26"/>
        <end position="73"/>
    </location>
</feature>
<gene>
    <name evidence="3" type="ORF">FC72_GL001929</name>
</gene>
<dbReference type="Gene3D" id="1.10.260.40">
    <property type="entry name" value="lambda repressor-like DNA-binding domains"/>
    <property type="match status" value="1"/>
</dbReference>
<dbReference type="RefSeq" id="WP_057765245.1">
    <property type="nucleotide sequence ID" value="NZ_AZDG01000007.1"/>
</dbReference>
<organism evidence="3 4">
    <name type="scientific">Companilactobacillus tucceti DSM 20183</name>
    <dbReference type="NCBI Taxonomy" id="1423811"/>
    <lineage>
        <taxon>Bacteria</taxon>
        <taxon>Bacillati</taxon>
        <taxon>Bacillota</taxon>
        <taxon>Bacilli</taxon>
        <taxon>Lactobacillales</taxon>
        <taxon>Lactobacillaceae</taxon>
        <taxon>Companilactobacillus</taxon>
    </lineage>
</organism>
<dbReference type="SMART" id="SM00530">
    <property type="entry name" value="HTH_XRE"/>
    <property type="match status" value="1"/>
</dbReference>
<dbReference type="NCBIfam" id="TIGR02607">
    <property type="entry name" value="antidote_HigA"/>
    <property type="match status" value="1"/>
</dbReference>
<protein>
    <submittedName>
        <fullName evidence="3">DNA-binding protein</fullName>
    </submittedName>
</protein>
<dbReference type="PANTHER" id="PTHR36924:SF1">
    <property type="entry name" value="ANTITOXIN HIGA-1"/>
    <property type="match status" value="1"/>
</dbReference>
<dbReference type="InterPro" id="IPR001387">
    <property type="entry name" value="Cro/C1-type_HTH"/>
</dbReference>
<accession>A0A0R1JA70</accession>
<dbReference type="Pfam" id="PF01381">
    <property type="entry name" value="HTH_3"/>
    <property type="match status" value="1"/>
</dbReference>
<dbReference type="AlphaFoldDB" id="A0A0R1JA70"/>
<sequence>MSNEVTYKDLIAFHPGSYVEDIVDDLNITQAEFAERLGTSPKTISKIINGEDDISGDIANKLAKLTGISLKTWMNLQTNYDIKLMEIQNQKNDDEKRIGRSIDFSYFKKNEFVEDKKYNIQEKVSALRKLLKVSDLSSLYEFNSSVSYRNTQDFSEKSIVNSNVMLELAIDEARNATDNKYRKDKLEQALPLIKKMSLEKPEVFYPDLEELLLDCGIVLVALPKLTNANLNGATKKFKNGSVLLLITDRNKKSDIFWFSLIHELGHIYNNDFYSDYTDKNQYEMKEKRADKFALDFYISQSSYDDFVNKGDFSKDAIVKFASDSKILPSILIGRLQNDNYVSYRNKTLNDMKASYSIVLTNNN</sequence>
<comment type="caution">
    <text evidence="3">The sequence shown here is derived from an EMBL/GenBank/DDBJ whole genome shotgun (WGS) entry which is preliminary data.</text>
</comment>
<evidence type="ECO:0000256" key="1">
    <source>
        <dbReference type="ARBA" id="ARBA00023125"/>
    </source>
</evidence>
<evidence type="ECO:0000259" key="2">
    <source>
        <dbReference type="PROSITE" id="PS50943"/>
    </source>
</evidence>
<dbReference type="InterPro" id="IPR013430">
    <property type="entry name" value="Toxin_antidote_HigA"/>
</dbReference>
<dbReference type="Gene3D" id="1.10.10.2910">
    <property type="match status" value="1"/>
</dbReference>
<dbReference type="GO" id="GO:0003677">
    <property type="term" value="F:DNA binding"/>
    <property type="evidence" value="ECO:0007669"/>
    <property type="project" value="UniProtKB-KW"/>
</dbReference>
<dbReference type="PROSITE" id="PS50943">
    <property type="entry name" value="HTH_CROC1"/>
    <property type="match status" value="1"/>
</dbReference>
<keyword evidence="4" id="KW-1185">Reference proteome</keyword>
<dbReference type="SUPFAM" id="SSF47413">
    <property type="entry name" value="lambda repressor-like DNA-binding domains"/>
    <property type="match status" value="1"/>
</dbReference>
<dbReference type="PATRIC" id="fig|1423811.3.peg.1973"/>
<keyword evidence="1 3" id="KW-0238">DNA-binding</keyword>
<dbReference type="CDD" id="cd00093">
    <property type="entry name" value="HTH_XRE"/>
    <property type="match status" value="1"/>
</dbReference>
<dbReference type="PANTHER" id="PTHR36924">
    <property type="entry name" value="ANTITOXIN HIGA-1"/>
    <property type="match status" value="1"/>
</dbReference>
<name>A0A0R1JA70_9LACO</name>
<proteinExistence type="predicted"/>